<feature type="domain" description="HTH myb-type" evidence="6">
    <location>
        <begin position="273"/>
        <end position="322"/>
    </location>
</feature>
<dbReference type="InterPro" id="IPR017930">
    <property type="entry name" value="Myb_dom"/>
</dbReference>
<dbReference type="Proteomes" id="UP000001744">
    <property type="component" value="Unassembled WGS sequence"/>
</dbReference>
<dbReference type="Pfam" id="PF00249">
    <property type="entry name" value="Myb_DNA-binding"/>
    <property type="match status" value="2"/>
</dbReference>
<dbReference type="PANTHER" id="PTHR46380">
    <property type="entry name" value="CYCLIN-D-BINDING MYB-LIKE TRANSCRIPTION FACTOR 1"/>
    <property type="match status" value="1"/>
</dbReference>
<dbReference type="GO" id="GO:0003700">
    <property type="term" value="F:DNA-binding transcription factor activity"/>
    <property type="evidence" value="ECO:0000318"/>
    <property type="project" value="GO_Central"/>
</dbReference>
<evidence type="ECO:0000259" key="6">
    <source>
        <dbReference type="PROSITE" id="PS51294"/>
    </source>
</evidence>
<feature type="domain" description="Myb-like" evidence="5">
    <location>
        <begin position="269"/>
        <end position="318"/>
    </location>
</feature>
<dbReference type="Pfam" id="PF21559">
    <property type="entry name" value="Reb1_MybAD"/>
    <property type="match status" value="1"/>
</dbReference>
<dbReference type="eggNOG" id="KOG0051">
    <property type="taxonomic scope" value="Eukaryota"/>
</dbReference>
<keyword evidence="9" id="KW-1185">Reference proteome</keyword>
<proteinExistence type="predicted"/>
<dbReference type="PANTHER" id="PTHR46380:SF4">
    <property type="entry name" value="REPLICATION TERMINATION FACTOR 1"/>
    <property type="match status" value="1"/>
</dbReference>
<protein>
    <submittedName>
        <fullName evidence="7">Replication termination factor Rtf1</fullName>
    </submittedName>
</protein>
<dbReference type="GO" id="GO:0000976">
    <property type="term" value="F:transcription cis-regulatory region binding"/>
    <property type="evidence" value="ECO:0000318"/>
    <property type="project" value="GO_Central"/>
</dbReference>
<dbReference type="OMA" id="HWRDYIQ"/>
<evidence type="ECO:0000313" key="8">
    <source>
        <dbReference type="JaponicusDB" id="SJAG_00073"/>
    </source>
</evidence>
<evidence type="ECO:0000256" key="4">
    <source>
        <dbReference type="ARBA" id="ARBA00023242"/>
    </source>
</evidence>
<dbReference type="InterPro" id="IPR001005">
    <property type="entry name" value="SANT/Myb"/>
</dbReference>
<name>B6JUX4_SCHJY</name>
<keyword evidence="3" id="KW-0238">DNA-binding</keyword>
<keyword evidence="4" id="KW-0539">Nucleus</keyword>
<dbReference type="PROSITE" id="PS50090">
    <property type="entry name" value="MYB_LIKE"/>
    <property type="match status" value="2"/>
</dbReference>
<evidence type="ECO:0000259" key="5">
    <source>
        <dbReference type="PROSITE" id="PS50090"/>
    </source>
</evidence>
<sequence length="491" mass="57297">MLSPSSQSKAVPKLLFNPGNESTASSFIFPTPPQSSSIFPLSQTPPSTIFDLPSELASSEIVVREEHGSGIQKNSFNESSNANSNILLNDSINQNNESGTVDLTFFERKLQRNHSYWTPAAWELLIKTLTQILKDHKLDFVEARSVLMASVRLPRKFTPVFVRFRSKMPMYSRRTIVRHMRGYFKVPGYENFQYKSSTDSGTPGVEEVLLIEREVTRFCAMYNCTEDDFRYRLWNSSRTPEISQFLQNLYSMLDRNRKSVYNYVRRKYHPCPKKCVWSSEEEEELKDLVNIHGPTWTTIGKMLQRRPMDCRDFWRDYIHCNAVNRSAWTSEECERLLALVADYQKNNPEQPIRWMKISEQLGTRHRHHCKLKYNSLTKQQTKPDHIFLAGDSLWLIESISQLNVQEEWQIDWKYISQSTDNLWSPDICRQQYKTLKYTVPNWEVKSLKEILNHIIKDMQQLPPELLVSKLFPSNPSAVSNDDSGSDISQIH</sequence>
<organism evidence="7 9">
    <name type="scientific">Schizosaccharomyces japonicus (strain yFS275 / FY16936)</name>
    <name type="common">Fission yeast</name>
    <dbReference type="NCBI Taxonomy" id="402676"/>
    <lineage>
        <taxon>Eukaryota</taxon>
        <taxon>Fungi</taxon>
        <taxon>Dikarya</taxon>
        <taxon>Ascomycota</taxon>
        <taxon>Taphrinomycotina</taxon>
        <taxon>Schizosaccharomycetes</taxon>
        <taxon>Schizosaccharomycetales</taxon>
        <taxon>Schizosaccharomycetaceae</taxon>
        <taxon>Schizosaccharomyces</taxon>
    </lineage>
</organism>
<dbReference type="RefSeq" id="XP_002171371.1">
    <property type="nucleotide sequence ID" value="XM_002171335.2"/>
</dbReference>
<dbReference type="CDD" id="cd00167">
    <property type="entry name" value="SANT"/>
    <property type="match status" value="2"/>
</dbReference>
<gene>
    <name evidence="8" type="primary">rtf1</name>
    <name evidence="7" type="ORF">SJAG_00073</name>
</gene>
<dbReference type="GO" id="GO:0006355">
    <property type="term" value="P:regulation of DNA-templated transcription"/>
    <property type="evidence" value="ECO:0000318"/>
    <property type="project" value="GO_Central"/>
</dbReference>
<dbReference type="Gene3D" id="1.10.10.60">
    <property type="entry name" value="Homeodomain-like"/>
    <property type="match status" value="2"/>
</dbReference>
<comment type="subcellular location">
    <subcellularLocation>
        <location evidence="1">Nucleus</location>
    </subcellularLocation>
</comment>
<dbReference type="InterPro" id="IPR051651">
    <property type="entry name" value="DMTF1_DNA-bind_reg"/>
</dbReference>
<evidence type="ECO:0000256" key="3">
    <source>
        <dbReference type="ARBA" id="ARBA00023125"/>
    </source>
</evidence>
<evidence type="ECO:0000256" key="2">
    <source>
        <dbReference type="ARBA" id="ARBA00022737"/>
    </source>
</evidence>
<dbReference type="EMBL" id="KE651166">
    <property type="protein sequence ID" value="EEB05078.1"/>
    <property type="molecule type" value="Genomic_DNA"/>
</dbReference>
<dbReference type="VEuPathDB" id="FungiDB:SJAG_00073"/>
<dbReference type="SUPFAM" id="SSF46689">
    <property type="entry name" value="Homeodomain-like"/>
    <property type="match status" value="2"/>
</dbReference>
<dbReference type="HOGENOM" id="CLU_538797_0_0_1"/>
<dbReference type="AlphaFoldDB" id="B6JUX4"/>
<reference evidence="7 9" key="1">
    <citation type="journal article" date="2011" name="Science">
        <title>Comparative functional genomics of the fission yeasts.</title>
        <authorList>
            <person name="Rhind N."/>
            <person name="Chen Z."/>
            <person name="Yassour M."/>
            <person name="Thompson D.A."/>
            <person name="Haas B.J."/>
            <person name="Habib N."/>
            <person name="Wapinski I."/>
            <person name="Roy S."/>
            <person name="Lin M.F."/>
            <person name="Heiman D.I."/>
            <person name="Young S.K."/>
            <person name="Furuya K."/>
            <person name="Guo Y."/>
            <person name="Pidoux A."/>
            <person name="Chen H.M."/>
            <person name="Robbertse B."/>
            <person name="Goldberg J.M."/>
            <person name="Aoki K."/>
            <person name="Bayne E.H."/>
            <person name="Berlin A.M."/>
            <person name="Desjardins C.A."/>
            <person name="Dobbs E."/>
            <person name="Dukaj L."/>
            <person name="Fan L."/>
            <person name="FitzGerald M.G."/>
            <person name="French C."/>
            <person name="Gujja S."/>
            <person name="Hansen K."/>
            <person name="Keifenheim D."/>
            <person name="Levin J.Z."/>
            <person name="Mosher R.A."/>
            <person name="Mueller C.A."/>
            <person name="Pfiffner J."/>
            <person name="Priest M."/>
            <person name="Russ C."/>
            <person name="Smialowska A."/>
            <person name="Swoboda P."/>
            <person name="Sykes S.M."/>
            <person name="Vaughn M."/>
            <person name="Vengrova S."/>
            <person name="Yoder R."/>
            <person name="Zeng Q."/>
            <person name="Allshire R."/>
            <person name="Baulcombe D."/>
            <person name="Birren B.W."/>
            <person name="Brown W."/>
            <person name="Ekwall K."/>
            <person name="Kellis M."/>
            <person name="Leatherwood J."/>
            <person name="Levin H."/>
            <person name="Margalit H."/>
            <person name="Martienssen R."/>
            <person name="Nieduszynski C.A."/>
            <person name="Spatafora J.W."/>
            <person name="Friedman N."/>
            <person name="Dalgaard J.Z."/>
            <person name="Baumann P."/>
            <person name="Niki H."/>
            <person name="Regev A."/>
            <person name="Nusbaum C."/>
        </authorList>
    </citation>
    <scope>NUCLEOTIDE SEQUENCE [LARGE SCALE GENOMIC DNA]</scope>
    <source>
        <strain evidence="9">yFS275 / FY16936</strain>
    </source>
</reference>
<dbReference type="PROSITE" id="PS51294">
    <property type="entry name" value="HTH_MYB"/>
    <property type="match status" value="1"/>
</dbReference>
<dbReference type="STRING" id="402676.B6JUX4"/>
<dbReference type="InterPro" id="IPR009057">
    <property type="entry name" value="Homeodomain-like_sf"/>
</dbReference>
<evidence type="ECO:0000313" key="9">
    <source>
        <dbReference type="Proteomes" id="UP000001744"/>
    </source>
</evidence>
<dbReference type="OrthoDB" id="39591at2759"/>
<accession>B6JUX4</accession>
<evidence type="ECO:0000313" key="7">
    <source>
        <dbReference type="EMBL" id="EEB05078.1"/>
    </source>
</evidence>
<keyword evidence="2" id="KW-0677">Repeat</keyword>
<dbReference type="InterPro" id="IPR049260">
    <property type="entry name" value="REB1_MybAD"/>
</dbReference>
<dbReference type="GO" id="GO:0005634">
    <property type="term" value="C:nucleus"/>
    <property type="evidence" value="ECO:0000318"/>
    <property type="project" value="GO_Central"/>
</dbReference>
<dbReference type="GeneID" id="7051022"/>
<dbReference type="SMART" id="SM00717">
    <property type="entry name" value="SANT"/>
    <property type="match status" value="2"/>
</dbReference>
<feature type="domain" description="Myb-like" evidence="5">
    <location>
        <begin position="324"/>
        <end position="377"/>
    </location>
</feature>
<evidence type="ECO:0000256" key="1">
    <source>
        <dbReference type="ARBA" id="ARBA00004123"/>
    </source>
</evidence>
<dbReference type="JaponicusDB" id="SJAG_00073">
    <property type="gene designation" value="rtf1"/>
</dbReference>